<reference evidence="2" key="1">
    <citation type="submission" date="2022-12" db="EMBL/GenBank/DDBJ databases">
        <title>Reference genome sequencing for broad-spectrum identification of bacterial and archaeal isolates by mass spectrometry.</title>
        <authorList>
            <person name="Sekiguchi Y."/>
            <person name="Tourlousse D.M."/>
        </authorList>
    </citation>
    <scope>NUCLEOTIDE SEQUENCE</scope>
    <source>
        <strain evidence="2">ASRB1</strain>
    </source>
</reference>
<dbReference type="PANTHER" id="PTHR21248:SF22">
    <property type="entry name" value="PHOSPHOLIPASE D"/>
    <property type="match status" value="1"/>
</dbReference>
<name>A0A9W6FUR5_9BACT</name>
<dbReference type="InterPro" id="IPR047955">
    <property type="entry name" value="DrmC-like"/>
</dbReference>
<dbReference type="SUPFAM" id="SSF56024">
    <property type="entry name" value="Phospholipase D/nuclease"/>
    <property type="match status" value="1"/>
</dbReference>
<feature type="domain" description="PLD phosphodiesterase" evidence="1">
    <location>
        <begin position="195"/>
        <end position="222"/>
    </location>
</feature>
<dbReference type="InterPro" id="IPR025202">
    <property type="entry name" value="PLD-like_dom"/>
</dbReference>
<sequence>MNELWQIIAELGLELHPDRVAAIASKIESLGSVEQFALVKPVFGPNADKSMIGRLDAAWREANQVRPGELAAALRGASATAALHERHGSVEMVWTGPSTGMVPVRHTEQVLCEVIESARNRLFVVSFVAYEVSSIIKALQDAAGRQVQVDILMESSTDRGGKVTVDSFKTMKTAVPSANLYVWHVGNGEKGVSDPTGSVHAKCAVSDGKLAFITSANLSTAAMERNMELGVLVRGGHLPDELHRHLEALVATETVERI</sequence>
<keyword evidence="3" id="KW-1185">Reference proteome</keyword>
<dbReference type="AlphaFoldDB" id="A0A9W6FUR5"/>
<dbReference type="InterPro" id="IPR001736">
    <property type="entry name" value="PLipase_D/transphosphatidylase"/>
</dbReference>
<gene>
    <name evidence="2" type="ORF">DAMNIGENAA_26940</name>
</gene>
<dbReference type="NCBIfam" id="NF038319">
    <property type="entry name" value="DISARM_DrmC_I"/>
    <property type="match status" value="1"/>
</dbReference>
<comment type="caution">
    <text evidence="2">The sequence shown here is derived from an EMBL/GenBank/DDBJ whole genome shotgun (WGS) entry which is preliminary data.</text>
</comment>
<dbReference type="EMBL" id="BSDR01000001">
    <property type="protein sequence ID" value="GLI35261.1"/>
    <property type="molecule type" value="Genomic_DNA"/>
</dbReference>
<dbReference type="RefSeq" id="WP_281794904.1">
    <property type="nucleotide sequence ID" value="NZ_BSDR01000001.1"/>
</dbReference>
<evidence type="ECO:0000313" key="3">
    <source>
        <dbReference type="Proteomes" id="UP001144372"/>
    </source>
</evidence>
<accession>A0A9W6FUR5</accession>
<dbReference type="CDD" id="cd09132">
    <property type="entry name" value="PLDc_unchar4"/>
    <property type="match status" value="1"/>
</dbReference>
<dbReference type="GO" id="GO:0030572">
    <property type="term" value="F:phosphatidyltransferase activity"/>
    <property type="evidence" value="ECO:0007669"/>
    <property type="project" value="UniProtKB-ARBA"/>
</dbReference>
<dbReference type="Proteomes" id="UP001144372">
    <property type="component" value="Unassembled WGS sequence"/>
</dbReference>
<dbReference type="Pfam" id="PF13091">
    <property type="entry name" value="PLDc_2"/>
    <property type="match status" value="1"/>
</dbReference>
<dbReference type="PROSITE" id="PS50035">
    <property type="entry name" value="PLD"/>
    <property type="match status" value="1"/>
</dbReference>
<evidence type="ECO:0000313" key="2">
    <source>
        <dbReference type="EMBL" id="GLI35261.1"/>
    </source>
</evidence>
<proteinExistence type="predicted"/>
<dbReference type="GO" id="GO:0032049">
    <property type="term" value="P:cardiolipin biosynthetic process"/>
    <property type="evidence" value="ECO:0007669"/>
    <property type="project" value="UniProtKB-ARBA"/>
</dbReference>
<dbReference type="PANTHER" id="PTHR21248">
    <property type="entry name" value="CARDIOLIPIN SYNTHASE"/>
    <property type="match status" value="1"/>
</dbReference>
<evidence type="ECO:0000259" key="1">
    <source>
        <dbReference type="PROSITE" id="PS50035"/>
    </source>
</evidence>
<organism evidence="2 3">
    <name type="scientific">Desulforhabdus amnigena</name>
    <dbReference type="NCBI Taxonomy" id="40218"/>
    <lineage>
        <taxon>Bacteria</taxon>
        <taxon>Pseudomonadati</taxon>
        <taxon>Thermodesulfobacteriota</taxon>
        <taxon>Syntrophobacteria</taxon>
        <taxon>Syntrophobacterales</taxon>
        <taxon>Syntrophobacteraceae</taxon>
        <taxon>Desulforhabdus</taxon>
    </lineage>
</organism>
<protein>
    <recommendedName>
        <fullName evidence="1">PLD phosphodiesterase domain-containing protein</fullName>
    </recommendedName>
</protein>
<dbReference type="Gene3D" id="3.30.870.10">
    <property type="entry name" value="Endonuclease Chain A"/>
    <property type="match status" value="1"/>
</dbReference>